<evidence type="ECO:0000256" key="7">
    <source>
        <dbReference type="SAM" id="MobiDB-lite"/>
    </source>
</evidence>
<dbReference type="PANTHER" id="PTHR47959">
    <property type="entry name" value="ATP-DEPENDENT RNA HELICASE RHLE-RELATED"/>
    <property type="match status" value="1"/>
</dbReference>
<dbReference type="InterPro" id="IPR027417">
    <property type="entry name" value="P-loop_NTPase"/>
</dbReference>
<feature type="short sequence motif" description="Q motif" evidence="6">
    <location>
        <begin position="224"/>
        <end position="252"/>
    </location>
</feature>
<evidence type="ECO:0000256" key="4">
    <source>
        <dbReference type="ARBA" id="ARBA00022840"/>
    </source>
</evidence>
<feature type="region of interest" description="Disordered" evidence="7">
    <location>
        <begin position="617"/>
        <end position="640"/>
    </location>
</feature>
<dbReference type="PROSITE" id="PS51195">
    <property type="entry name" value="Q_MOTIF"/>
    <property type="match status" value="1"/>
</dbReference>
<dbReference type="PROSITE" id="PS51192">
    <property type="entry name" value="HELICASE_ATP_BIND_1"/>
    <property type="match status" value="1"/>
</dbReference>
<dbReference type="GO" id="GO:0004386">
    <property type="term" value="F:helicase activity"/>
    <property type="evidence" value="ECO:0007669"/>
    <property type="project" value="UniProtKB-KW"/>
</dbReference>
<dbReference type="EMBL" id="JALXSQ010000023">
    <property type="protein sequence ID" value="MCT2043032.1"/>
    <property type="molecule type" value="Genomic_DNA"/>
</dbReference>
<dbReference type="Gene3D" id="3.40.50.300">
    <property type="entry name" value="P-loop containing nucleotide triphosphate hydrolases"/>
    <property type="match status" value="2"/>
</dbReference>
<dbReference type="InterPro" id="IPR050079">
    <property type="entry name" value="DEAD_box_RNA_helicase"/>
</dbReference>
<name>A0ABT2HXJ0_9MICO</name>
<evidence type="ECO:0000256" key="3">
    <source>
        <dbReference type="ARBA" id="ARBA00022806"/>
    </source>
</evidence>
<proteinExistence type="inferred from homology"/>
<dbReference type="PROSITE" id="PS51194">
    <property type="entry name" value="HELICASE_CTER"/>
    <property type="match status" value="1"/>
</dbReference>
<evidence type="ECO:0000259" key="9">
    <source>
        <dbReference type="PROSITE" id="PS51194"/>
    </source>
</evidence>
<evidence type="ECO:0000256" key="5">
    <source>
        <dbReference type="ARBA" id="ARBA00038437"/>
    </source>
</evidence>
<feature type="compositionally biased region" description="Basic and acidic residues" evidence="7">
    <location>
        <begin position="31"/>
        <end position="155"/>
    </location>
</feature>
<comment type="similarity">
    <text evidence="5">Belongs to the DEAD box helicase family.</text>
</comment>
<dbReference type="Pfam" id="PF00270">
    <property type="entry name" value="DEAD"/>
    <property type="match status" value="1"/>
</dbReference>
<dbReference type="InterPro" id="IPR014014">
    <property type="entry name" value="RNA_helicase_DEAD_Q_motif"/>
</dbReference>
<dbReference type="Pfam" id="PF00271">
    <property type="entry name" value="Helicase_C"/>
    <property type="match status" value="1"/>
</dbReference>
<evidence type="ECO:0000256" key="2">
    <source>
        <dbReference type="ARBA" id="ARBA00022801"/>
    </source>
</evidence>
<feature type="compositionally biased region" description="Basic and acidic residues" evidence="7">
    <location>
        <begin position="624"/>
        <end position="640"/>
    </location>
</feature>
<keyword evidence="1" id="KW-0547">Nucleotide-binding</keyword>
<keyword evidence="3 11" id="KW-0347">Helicase</keyword>
<comment type="caution">
    <text evidence="11">The sequence shown here is derived from an EMBL/GenBank/DDBJ whole genome shotgun (WGS) entry which is preliminary data.</text>
</comment>
<evidence type="ECO:0000313" key="12">
    <source>
        <dbReference type="Proteomes" id="UP001525379"/>
    </source>
</evidence>
<dbReference type="InterPro" id="IPR011545">
    <property type="entry name" value="DEAD/DEAH_box_helicase_dom"/>
</dbReference>
<feature type="region of interest" description="Disordered" evidence="7">
    <location>
        <begin position="1"/>
        <end position="155"/>
    </location>
</feature>
<dbReference type="RefSeq" id="WP_260104305.1">
    <property type="nucleotide sequence ID" value="NZ_JALXSQ010000023.1"/>
</dbReference>
<feature type="domain" description="Helicase ATP-binding" evidence="8">
    <location>
        <begin position="255"/>
        <end position="436"/>
    </location>
</feature>
<dbReference type="PANTHER" id="PTHR47959:SF13">
    <property type="entry name" value="ATP-DEPENDENT RNA HELICASE RHLE"/>
    <property type="match status" value="1"/>
</dbReference>
<keyword evidence="12" id="KW-1185">Reference proteome</keyword>
<dbReference type="CDD" id="cd00268">
    <property type="entry name" value="DEADc"/>
    <property type="match status" value="1"/>
</dbReference>
<keyword evidence="4" id="KW-0067">ATP-binding</keyword>
<keyword evidence="2" id="KW-0378">Hydrolase</keyword>
<accession>A0ABT2HXJ0</accession>
<dbReference type="SUPFAM" id="SSF52540">
    <property type="entry name" value="P-loop containing nucleoside triphosphate hydrolases"/>
    <property type="match status" value="1"/>
</dbReference>
<reference evidence="11 12" key="1">
    <citation type="submission" date="2022-04" db="EMBL/GenBank/DDBJ databases">
        <title>Human microbiome associated bacterial genomes.</title>
        <authorList>
            <person name="Sandstrom S."/>
            <person name="Salamzade R."/>
            <person name="Kalan L.R."/>
        </authorList>
    </citation>
    <scope>NUCLEOTIDE SEQUENCE [LARGE SCALE GENOMIC DNA]</scope>
    <source>
        <strain evidence="12">p3-SID1799</strain>
    </source>
</reference>
<dbReference type="SMART" id="SM00487">
    <property type="entry name" value="DEXDc"/>
    <property type="match status" value="1"/>
</dbReference>
<feature type="region of interest" description="Disordered" evidence="7">
    <location>
        <begin position="170"/>
        <end position="203"/>
    </location>
</feature>
<evidence type="ECO:0000256" key="6">
    <source>
        <dbReference type="PROSITE-ProRule" id="PRU00552"/>
    </source>
</evidence>
<dbReference type="SMART" id="SM00490">
    <property type="entry name" value="HELICc"/>
    <property type="match status" value="1"/>
</dbReference>
<feature type="domain" description="DEAD-box RNA helicase Q" evidence="10">
    <location>
        <begin position="224"/>
        <end position="252"/>
    </location>
</feature>
<dbReference type="CDD" id="cd18787">
    <property type="entry name" value="SF2_C_DEAD"/>
    <property type="match status" value="1"/>
</dbReference>
<feature type="compositionally biased region" description="Basic and acidic residues" evidence="7">
    <location>
        <begin position="170"/>
        <end position="198"/>
    </location>
</feature>
<evidence type="ECO:0000313" key="11">
    <source>
        <dbReference type="EMBL" id="MCT2043032.1"/>
    </source>
</evidence>
<evidence type="ECO:0000259" key="8">
    <source>
        <dbReference type="PROSITE" id="PS51192"/>
    </source>
</evidence>
<organism evidence="11 12">
    <name type="scientific">Pseudoclavibacter albus</name>
    <dbReference type="NCBI Taxonomy" id="272241"/>
    <lineage>
        <taxon>Bacteria</taxon>
        <taxon>Bacillati</taxon>
        <taxon>Actinomycetota</taxon>
        <taxon>Actinomycetes</taxon>
        <taxon>Micrococcales</taxon>
        <taxon>Microbacteriaceae</taxon>
        <taxon>Pseudoclavibacter</taxon>
    </lineage>
</organism>
<feature type="domain" description="Helicase C-terminal" evidence="9">
    <location>
        <begin position="459"/>
        <end position="602"/>
    </location>
</feature>
<evidence type="ECO:0000256" key="1">
    <source>
        <dbReference type="ARBA" id="ARBA00022741"/>
    </source>
</evidence>
<dbReference type="InterPro" id="IPR044742">
    <property type="entry name" value="DEAD/DEAH_RhlB"/>
</dbReference>
<gene>
    <name evidence="11" type="ORF">M3D15_06765</name>
</gene>
<protein>
    <submittedName>
        <fullName evidence="11">DEAD/DEAH box helicase</fullName>
    </submittedName>
</protein>
<sequence>MPKGKGGFKPAKNYVPRNGKGRSYRPARPGDAPRRARPIEDGGAPREGFDRAERGGYARQGRPERDGFRGGNDRGGYRGGRDGRRDERGGYQRDERRGFGRDDRFSRDDRGFDRGRRGFQGRRDDRDDRRNDSRGYGHRDDRGFNRDDRFSRDDRGDRFERRDEDFQATRERIREERHDRGTRQHSNRRDDRRDRAEQARQLTEDQVLARFQATQISKEDAEGVEFEDLGLGQNIVGALADLGAAHPFPIQVATIPDVLGGRDVLGRGRTGSGKTIAFGAPLVERLLLMRGNDRNARRRIGRSPRALIVAPTRELALQIDRTIQPIARSVGLFTTQVYGGVPQQRQVTALRRGVDIVIGTPGRIEDLERQGHLDLSDIRITVLDEADQMCDLGFLDPVQRILRMTKEGGQKLLFSATLDQAVLQLVDEFLVDAAVHEVAGEEEQHADIDHRVLVVERGDRDPIIEQLARSGGRVLVFTRTRLGAERVAMDLEDAGVRAVTLHGDLNQAKRQRNLKQLESGRVDVLVATDVAARGIHVDDIRLVLQADMPEEYKTYLHRAGRTGRAGQRGTVITFIAPSRRRKMAALLDRAGVDAPMMPARPGGPELDEFMHDSLMASDAAHAAEAAERAAAERAEVPEAE</sequence>
<dbReference type="InterPro" id="IPR001650">
    <property type="entry name" value="Helicase_C-like"/>
</dbReference>
<dbReference type="InterPro" id="IPR014001">
    <property type="entry name" value="Helicase_ATP-bd"/>
</dbReference>
<evidence type="ECO:0000259" key="10">
    <source>
        <dbReference type="PROSITE" id="PS51195"/>
    </source>
</evidence>
<dbReference type="Proteomes" id="UP001525379">
    <property type="component" value="Unassembled WGS sequence"/>
</dbReference>